<organism evidence="8 9">
    <name type="scientific">Mesorhizobium marinum</name>
    <dbReference type="NCBI Taxonomy" id="3228790"/>
    <lineage>
        <taxon>Bacteria</taxon>
        <taxon>Pseudomonadati</taxon>
        <taxon>Pseudomonadota</taxon>
        <taxon>Alphaproteobacteria</taxon>
        <taxon>Hyphomicrobiales</taxon>
        <taxon>Phyllobacteriaceae</taxon>
        <taxon>Mesorhizobium</taxon>
    </lineage>
</organism>
<dbReference type="Gene3D" id="3.40.50.300">
    <property type="entry name" value="P-loop containing nucleotide triphosphate hydrolases"/>
    <property type="match status" value="2"/>
</dbReference>
<keyword evidence="5" id="KW-0547">Nucleotide-binding</keyword>
<proteinExistence type="inferred from homology"/>
<dbReference type="EMBL" id="JBFOCI010000001">
    <property type="protein sequence ID" value="MEW9804683.1"/>
    <property type="molecule type" value="Genomic_DNA"/>
</dbReference>
<name>A0ABV3QUN3_9HYPH</name>
<dbReference type="Proteomes" id="UP001556196">
    <property type="component" value="Unassembled WGS sequence"/>
</dbReference>
<dbReference type="PROSITE" id="PS50893">
    <property type="entry name" value="ABC_TRANSPORTER_2"/>
    <property type="match status" value="2"/>
</dbReference>
<evidence type="ECO:0000256" key="6">
    <source>
        <dbReference type="ARBA" id="ARBA00022840"/>
    </source>
</evidence>
<keyword evidence="4" id="KW-0677">Repeat</keyword>
<dbReference type="RefSeq" id="WP_367721723.1">
    <property type="nucleotide sequence ID" value="NZ_JBFOCH010000006.1"/>
</dbReference>
<dbReference type="PANTHER" id="PTHR43790:SF9">
    <property type="entry name" value="GALACTOFURANOSE TRANSPORTER ATP-BINDING PROTEIN YTFR"/>
    <property type="match status" value="1"/>
</dbReference>
<feature type="domain" description="ABC transporter" evidence="7">
    <location>
        <begin position="1"/>
        <end position="223"/>
    </location>
</feature>
<dbReference type="InterPro" id="IPR003593">
    <property type="entry name" value="AAA+_ATPase"/>
</dbReference>
<dbReference type="Pfam" id="PF00005">
    <property type="entry name" value="ABC_tran"/>
    <property type="match status" value="2"/>
</dbReference>
<dbReference type="SMART" id="SM00382">
    <property type="entry name" value="AAA"/>
    <property type="match status" value="2"/>
</dbReference>
<reference evidence="8 9" key="1">
    <citation type="submission" date="2024-06" db="EMBL/GenBank/DDBJ databases">
        <authorList>
            <person name="Tuo L."/>
        </authorList>
    </citation>
    <scope>NUCLEOTIDE SEQUENCE [LARGE SCALE GENOMIC DNA]</scope>
    <source>
        <strain evidence="8 9">ZMM04-5</strain>
    </source>
</reference>
<dbReference type="GO" id="GO:0005524">
    <property type="term" value="F:ATP binding"/>
    <property type="evidence" value="ECO:0007669"/>
    <property type="project" value="UniProtKB-KW"/>
</dbReference>
<evidence type="ECO:0000259" key="7">
    <source>
        <dbReference type="PROSITE" id="PS50893"/>
    </source>
</evidence>
<gene>
    <name evidence="8" type="ORF">ABUE31_01635</name>
</gene>
<dbReference type="InterPro" id="IPR017871">
    <property type="entry name" value="ABC_transporter-like_CS"/>
</dbReference>
<dbReference type="InterPro" id="IPR027417">
    <property type="entry name" value="P-loop_NTPase"/>
</dbReference>
<comment type="similarity">
    <text evidence="1">Belongs to the ABC transporter superfamily.</text>
</comment>
<evidence type="ECO:0000256" key="4">
    <source>
        <dbReference type="ARBA" id="ARBA00022737"/>
    </source>
</evidence>
<dbReference type="CDD" id="cd03216">
    <property type="entry name" value="ABC_Carb_Monos_I"/>
    <property type="match status" value="1"/>
</dbReference>
<evidence type="ECO:0000256" key="1">
    <source>
        <dbReference type="ARBA" id="ARBA00005417"/>
    </source>
</evidence>
<evidence type="ECO:0000313" key="8">
    <source>
        <dbReference type="EMBL" id="MEW9804683.1"/>
    </source>
</evidence>
<evidence type="ECO:0000256" key="2">
    <source>
        <dbReference type="ARBA" id="ARBA00022448"/>
    </source>
</evidence>
<keyword evidence="2" id="KW-0813">Transport</keyword>
<accession>A0ABV3QUN3</accession>
<comment type="caution">
    <text evidence="8">The sequence shown here is derived from an EMBL/GenBank/DDBJ whole genome shotgun (WGS) entry which is preliminary data.</text>
</comment>
<evidence type="ECO:0000256" key="5">
    <source>
        <dbReference type="ARBA" id="ARBA00022741"/>
    </source>
</evidence>
<protein>
    <submittedName>
        <fullName evidence="8">Sugar ABC transporter ATP-binding protein</fullName>
    </submittedName>
</protein>
<dbReference type="InterPro" id="IPR050107">
    <property type="entry name" value="ABC_carbohydrate_import_ATPase"/>
</dbReference>
<dbReference type="CDD" id="cd03215">
    <property type="entry name" value="ABC_Carb_Monos_II"/>
    <property type="match status" value="1"/>
</dbReference>
<dbReference type="SUPFAM" id="SSF52540">
    <property type="entry name" value="P-loop containing nucleoside triphosphate hydrolases"/>
    <property type="match status" value="2"/>
</dbReference>
<keyword evidence="6 8" id="KW-0067">ATP-binding</keyword>
<keyword evidence="3" id="KW-0762">Sugar transport</keyword>
<dbReference type="PROSITE" id="PS00211">
    <property type="entry name" value="ABC_TRANSPORTER_1"/>
    <property type="match status" value="1"/>
</dbReference>
<feature type="domain" description="ABC transporter" evidence="7">
    <location>
        <begin position="234"/>
        <end position="476"/>
    </location>
</feature>
<evidence type="ECO:0000313" key="9">
    <source>
        <dbReference type="Proteomes" id="UP001556196"/>
    </source>
</evidence>
<dbReference type="InterPro" id="IPR003439">
    <property type="entry name" value="ABC_transporter-like_ATP-bd"/>
</dbReference>
<keyword evidence="9" id="KW-1185">Reference proteome</keyword>
<dbReference type="PANTHER" id="PTHR43790">
    <property type="entry name" value="CARBOHYDRATE TRANSPORT ATP-BINDING PROTEIN MG119-RELATED"/>
    <property type="match status" value="1"/>
</dbReference>
<sequence>MLKDVDLTLHPGEVHAIVGENGAGKSTLIKMLGGVHRPDAGRLLLDGKEATLRSPADAIGRGVVVIHQELSLAPHLSVAENIFLGHFPRTRLGFVDRRRIRDETRNLLQRLHIDIDPRTLAVDLSIAQQQMIEIAKAISFNARVLILDEPTAVLDEAMVGTLFDLVAKLKADGLGIIFISHHLEEVLRIADTVTVLRDGQKTGASVVSDIDQNWLVSRMIGRDFPEFSAGTRKIGEPALEVKGLTLSNVFEDVSFTAHKGEIVGLAGLVGAGRTEVAQAICGVRRPTSGEVRVFGRKVCLRNPKAATRLAMAYVSEDRKALGLMPNRPVRENTTISKLSRFRRFGFIRLGMERAYVSEMIRKLDIRLAGMNVEIRTLSGGNQQKVLIGRALAIDPRILIFDEPTRGVDIGAKSEIYAIIEELVSNGICVVLISSELEEILRLSDKVVVLRRGRVASTLSREEATESTIMHAAALAG</sequence>
<evidence type="ECO:0000256" key="3">
    <source>
        <dbReference type="ARBA" id="ARBA00022597"/>
    </source>
</evidence>